<comment type="pathway">
    <text evidence="1">Pigment biosynthesis; anthocyanin biosynthesis.</text>
</comment>
<dbReference type="PANTHER" id="PTHR10366:SF849">
    <property type="entry name" value="NAD-DEPENDENT EPIMERASE_DEHYDRATASE DOMAIN-CONTAINING PROTEIN"/>
    <property type="match status" value="1"/>
</dbReference>
<keyword evidence="4" id="KW-0284">Flavonoid biosynthesis</keyword>
<proteinExistence type="inferred from homology"/>
<dbReference type="CDD" id="cd08958">
    <property type="entry name" value="FR_SDR_e"/>
    <property type="match status" value="1"/>
</dbReference>
<organism evidence="15 16">
    <name type="scientific">Daucus carota subsp. sativus</name>
    <name type="common">Carrot</name>
    <dbReference type="NCBI Taxonomy" id="79200"/>
    <lineage>
        <taxon>Eukaryota</taxon>
        <taxon>Viridiplantae</taxon>
        <taxon>Streptophyta</taxon>
        <taxon>Embryophyta</taxon>
        <taxon>Tracheophyta</taxon>
        <taxon>Spermatophyta</taxon>
        <taxon>Magnoliopsida</taxon>
        <taxon>eudicotyledons</taxon>
        <taxon>Gunneridae</taxon>
        <taxon>Pentapetalae</taxon>
        <taxon>asterids</taxon>
        <taxon>campanulids</taxon>
        <taxon>Apiales</taxon>
        <taxon>Apiaceae</taxon>
        <taxon>Apioideae</taxon>
        <taxon>Scandiceae</taxon>
        <taxon>Daucinae</taxon>
        <taxon>Daucus</taxon>
        <taxon>Daucus sect. Daucus</taxon>
    </lineage>
</organism>
<evidence type="ECO:0000256" key="1">
    <source>
        <dbReference type="ARBA" id="ARBA00004935"/>
    </source>
</evidence>
<keyword evidence="16" id="KW-1185">Reference proteome</keyword>
<evidence type="ECO:0000256" key="6">
    <source>
        <dbReference type="ARBA" id="ARBA00037100"/>
    </source>
</evidence>
<comment type="catalytic activity">
    <reaction evidence="12">
        <text>(2S)-flavan-4-ol + NADP(+) = (2S)-flavanone + NADPH + H(+)</text>
        <dbReference type="Rhea" id="RHEA:11228"/>
        <dbReference type="ChEBI" id="CHEBI:15378"/>
        <dbReference type="ChEBI" id="CHEBI:15605"/>
        <dbReference type="ChEBI" id="CHEBI:15606"/>
        <dbReference type="ChEBI" id="CHEBI:57783"/>
        <dbReference type="ChEBI" id="CHEBI:58349"/>
        <dbReference type="EC" id="1.1.1.234"/>
    </reaction>
</comment>
<evidence type="ECO:0000256" key="7">
    <source>
        <dbReference type="ARBA" id="ARBA00039055"/>
    </source>
</evidence>
<dbReference type="GO" id="GO:0045552">
    <property type="term" value="F:dihydroflavanol 4-reductase activity"/>
    <property type="evidence" value="ECO:0007669"/>
    <property type="project" value="UniProtKB-EC"/>
</dbReference>
<dbReference type="PANTHER" id="PTHR10366">
    <property type="entry name" value="NAD DEPENDENT EPIMERASE/DEHYDRATASE"/>
    <property type="match status" value="1"/>
</dbReference>
<evidence type="ECO:0000313" key="15">
    <source>
        <dbReference type="EMBL" id="WOG84808.1"/>
    </source>
</evidence>
<dbReference type="InterPro" id="IPR050425">
    <property type="entry name" value="NAD(P)_dehydrat-like"/>
</dbReference>
<evidence type="ECO:0000256" key="3">
    <source>
        <dbReference type="ARBA" id="ARBA00023002"/>
    </source>
</evidence>
<dbReference type="Gene3D" id="3.40.50.720">
    <property type="entry name" value="NAD(P)-binding Rossmann-like Domain"/>
    <property type="match status" value="1"/>
</dbReference>
<keyword evidence="3" id="KW-0560">Oxidoreductase</keyword>
<evidence type="ECO:0000256" key="10">
    <source>
        <dbReference type="ARBA" id="ARBA00042087"/>
    </source>
</evidence>
<evidence type="ECO:0000256" key="9">
    <source>
        <dbReference type="ARBA" id="ARBA00039963"/>
    </source>
</evidence>
<feature type="domain" description="NAD-dependent epimerase/dehydratase" evidence="14">
    <location>
        <begin position="9"/>
        <end position="244"/>
    </location>
</feature>
<evidence type="ECO:0000259" key="14">
    <source>
        <dbReference type="Pfam" id="PF01370"/>
    </source>
</evidence>
<dbReference type="Proteomes" id="UP000077755">
    <property type="component" value="Chromosome 1"/>
</dbReference>
<reference evidence="15" key="2">
    <citation type="submission" date="2022-03" db="EMBL/GenBank/DDBJ databases">
        <title>Draft title - Genomic analysis of global carrot germplasm unveils the trajectory of domestication and the origin of high carotenoid orange carrot.</title>
        <authorList>
            <person name="Iorizzo M."/>
            <person name="Ellison S."/>
            <person name="Senalik D."/>
            <person name="Macko-Podgorni A."/>
            <person name="Grzebelus D."/>
            <person name="Bostan H."/>
            <person name="Rolling W."/>
            <person name="Curaba J."/>
            <person name="Simon P."/>
        </authorList>
    </citation>
    <scope>NUCLEOTIDE SEQUENCE</scope>
    <source>
        <tissue evidence="15">Leaf</tissue>
    </source>
</reference>
<protein>
    <recommendedName>
        <fullName evidence="9">Dihydroflavonol 4-reductase</fullName>
        <ecNumber evidence="8">1.1.1.219</ecNumber>
        <ecNumber evidence="7">1.1.1.234</ecNumber>
    </recommendedName>
    <alternativeName>
        <fullName evidence="11">Dihydrokaempferol 4-reductase</fullName>
    </alternativeName>
    <alternativeName>
        <fullName evidence="10">Flavanone 4-reductase</fullName>
    </alternativeName>
</protein>
<evidence type="ECO:0000313" key="16">
    <source>
        <dbReference type="Proteomes" id="UP000077755"/>
    </source>
</evidence>
<dbReference type="GO" id="GO:0047890">
    <property type="term" value="F:flavanone 4-reductase activity"/>
    <property type="evidence" value="ECO:0007669"/>
    <property type="project" value="UniProtKB-EC"/>
</dbReference>
<dbReference type="SUPFAM" id="SSF51735">
    <property type="entry name" value="NAD(P)-binding Rossmann-fold domains"/>
    <property type="match status" value="1"/>
</dbReference>
<name>A0AAF1AJF8_DAUCS</name>
<evidence type="ECO:0000256" key="8">
    <source>
        <dbReference type="ARBA" id="ARBA00039057"/>
    </source>
</evidence>
<sequence>MSGRGKLACVTGASGYIAAWLVKMLLERHYTVNATVRSLKDPQKTEHLLALDGAKERLHLFEANLLEEGSFDPAVDGCDCVFHTASPVNLSSSIPQAELVEPAVKGTLNVLQSCTKFPSIKRVVITSSTASIMITGKPLKPDTVMDETWFSSPVLCEERKATLLSPFKTLAEQAALKFAEEHGIDLVTLHPGFVLGPLLQPVLNATSEGMLNLIKTGKEMSIDGIYRFVDVRDVAYAHIQAFEIPSACGRYCLVGSVAYSSEALKIIHKLYPAISLPDTCKKEKPAGPPFHVSKERAKSLGIDFLPLEVSLKDMVESLMEKNFLIL</sequence>
<dbReference type="EC" id="1.1.1.234" evidence="7"/>
<evidence type="ECO:0000256" key="5">
    <source>
        <dbReference type="ARBA" id="ARBA00023445"/>
    </source>
</evidence>
<gene>
    <name evidence="15" type="ORF">DCAR_0103993</name>
</gene>
<evidence type="ECO:0000256" key="4">
    <source>
        <dbReference type="ARBA" id="ARBA00023241"/>
    </source>
</evidence>
<keyword evidence="2" id="KW-0521">NADP</keyword>
<reference evidence="15" key="1">
    <citation type="journal article" date="2016" name="Nat. Genet.">
        <title>A high-quality carrot genome assembly provides new insights into carotenoid accumulation and asterid genome evolution.</title>
        <authorList>
            <person name="Iorizzo M."/>
            <person name="Ellison S."/>
            <person name="Senalik D."/>
            <person name="Zeng P."/>
            <person name="Satapoomin P."/>
            <person name="Huang J."/>
            <person name="Bowman M."/>
            <person name="Iovene M."/>
            <person name="Sanseverino W."/>
            <person name="Cavagnaro P."/>
            <person name="Yildiz M."/>
            <person name="Macko-Podgorni A."/>
            <person name="Moranska E."/>
            <person name="Grzebelus E."/>
            <person name="Grzebelus D."/>
            <person name="Ashrafi H."/>
            <person name="Zheng Z."/>
            <person name="Cheng S."/>
            <person name="Spooner D."/>
            <person name="Van Deynze A."/>
            <person name="Simon P."/>
        </authorList>
    </citation>
    <scope>NUCLEOTIDE SEQUENCE</scope>
    <source>
        <tissue evidence="15">Leaf</tissue>
    </source>
</reference>
<evidence type="ECO:0000256" key="11">
    <source>
        <dbReference type="ARBA" id="ARBA00042831"/>
    </source>
</evidence>
<dbReference type="EMBL" id="CP093343">
    <property type="protein sequence ID" value="WOG84808.1"/>
    <property type="molecule type" value="Genomic_DNA"/>
</dbReference>
<dbReference type="InterPro" id="IPR001509">
    <property type="entry name" value="Epimerase_deHydtase"/>
</dbReference>
<dbReference type="AlphaFoldDB" id="A0AAF1AJF8"/>
<dbReference type="EC" id="1.1.1.219" evidence="8"/>
<evidence type="ECO:0000256" key="2">
    <source>
        <dbReference type="ARBA" id="ARBA00022857"/>
    </source>
</evidence>
<dbReference type="GO" id="GO:0009813">
    <property type="term" value="P:flavonoid biosynthetic process"/>
    <property type="evidence" value="ECO:0007669"/>
    <property type="project" value="UniProtKB-KW"/>
</dbReference>
<dbReference type="FunFam" id="3.40.50.720:FF:000085">
    <property type="entry name" value="Dihydroflavonol reductase"/>
    <property type="match status" value="1"/>
</dbReference>
<dbReference type="InterPro" id="IPR036291">
    <property type="entry name" value="NAD(P)-bd_dom_sf"/>
</dbReference>
<evidence type="ECO:0000256" key="13">
    <source>
        <dbReference type="ARBA" id="ARBA00049132"/>
    </source>
</evidence>
<dbReference type="Pfam" id="PF01370">
    <property type="entry name" value="Epimerase"/>
    <property type="match status" value="1"/>
</dbReference>
<accession>A0AAF1AJF8</accession>
<comment type="similarity">
    <text evidence="5">Belongs to the NAD(P)-dependent epimerase/dehydratase family. Dihydroflavonol-4-reductase subfamily.</text>
</comment>
<comment type="catalytic activity">
    <reaction evidence="13">
        <text>a (2R,3S,4S)-leucoanthocyanidin + NADP(+) = a (2R,3R)-dihydroflavonol + NADPH + H(+)</text>
        <dbReference type="Rhea" id="RHEA:54444"/>
        <dbReference type="ChEBI" id="CHEBI:15378"/>
        <dbReference type="ChEBI" id="CHEBI:57783"/>
        <dbReference type="ChEBI" id="CHEBI:58349"/>
        <dbReference type="ChEBI" id="CHEBI:138176"/>
        <dbReference type="ChEBI" id="CHEBI:138188"/>
        <dbReference type="EC" id="1.1.1.219"/>
    </reaction>
</comment>
<comment type="function">
    <text evidence="6">Bifunctional enzyme involved in flavonoid metabolism.</text>
</comment>
<evidence type="ECO:0000256" key="12">
    <source>
        <dbReference type="ARBA" id="ARBA00048870"/>
    </source>
</evidence>